<protein>
    <submittedName>
        <fullName evidence="1">Uncharacterized protein</fullName>
    </submittedName>
</protein>
<comment type="caution">
    <text evidence="1">The sequence shown here is derived from an EMBL/GenBank/DDBJ whole genome shotgun (WGS) entry which is preliminary data.</text>
</comment>
<dbReference type="AlphaFoldDB" id="A0A1W0XEB9"/>
<evidence type="ECO:0000313" key="2">
    <source>
        <dbReference type="Proteomes" id="UP000192578"/>
    </source>
</evidence>
<dbReference type="Proteomes" id="UP000192578">
    <property type="component" value="Unassembled WGS sequence"/>
</dbReference>
<reference evidence="2" key="1">
    <citation type="submission" date="2017-01" db="EMBL/GenBank/DDBJ databases">
        <title>Comparative genomics of anhydrobiosis in the tardigrade Hypsibius dujardini.</title>
        <authorList>
            <person name="Yoshida Y."/>
            <person name="Koutsovoulos G."/>
            <person name="Laetsch D."/>
            <person name="Stevens L."/>
            <person name="Kumar S."/>
            <person name="Horikawa D."/>
            <person name="Ishino K."/>
            <person name="Komine S."/>
            <person name="Tomita M."/>
            <person name="Blaxter M."/>
            <person name="Arakawa K."/>
        </authorList>
    </citation>
    <scope>NUCLEOTIDE SEQUENCE [LARGE SCALE GENOMIC DNA]</scope>
    <source>
        <strain evidence="2">Z151</strain>
    </source>
</reference>
<accession>A0A1W0XEB9</accession>
<gene>
    <name evidence="1" type="ORF">BV898_00732</name>
</gene>
<evidence type="ECO:0000313" key="1">
    <source>
        <dbReference type="EMBL" id="OQV25807.1"/>
    </source>
</evidence>
<organism evidence="1 2">
    <name type="scientific">Hypsibius exemplaris</name>
    <name type="common">Freshwater tardigrade</name>
    <dbReference type="NCBI Taxonomy" id="2072580"/>
    <lineage>
        <taxon>Eukaryota</taxon>
        <taxon>Metazoa</taxon>
        <taxon>Ecdysozoa</taxon>
        <taxon>Tardigrada</taxon>
        <taxon>Eutardigrada</taxon>
        <taxon>Parachela</taxon>
        <taxon>Hypsibioidea</taxon>
        <taxon>Hypsibiidae</taxon>
        <taxon>Hypsibius</taxon>
    </lineage>
</organism>
<name>A0A1W0XEB9_HYPEX</name>
<sequence>MFRLHGCCCRLPFSIFGTEPYDTDPFALTNCSVDVFRGLVFGPLLTEAPSRPPDCRRSTTLCSKTSCF</sequence>
<keyword evidence="2" id="KW-1185">Reference proteome</keyword>
<dbReference type="EMBL" id="MTYJ01000002">
    <property type="protein sequence ID" value="OQV25807.1"/>
    <property type="molecule type" value="Genomic_DNA"/>
</dbReference>
<proteinExistence type="predicted"/>